<feature type="signal peptide" evidence="2">
    <location>
        <begin position="1"/>
        <end position="22"/>
    </location>
</feature>
<evidence type="ECO:0008006" key="5">
    <source>
        <dbReference type="Google" id="ProtNLM"/>
    </source>
</evidence>
<accession>A0A448XEH5</accession>
<dbReference type="EMBL" id="CAAALY010248413">
    <property type="protein sequence ID" value="VEL34798.1"/>
    <property type="molecule type" value="Genomic_DNA"/>
</dbReference>
<feature type="chain" id="PRO_5019520060" description="Myosin tail domain-containing protein" evidence="2">
    <location>
        <begin position="23"/>
        <end position="105"/>
    </location>
</feature>
<organism evidence="3 4">
    <name type="scientific">Protopolystoma xenopodis</name>
    <dbReference type="NCBI Taxonomy" id="117903"/>
    <lineage>
        <taxon>Eukaryota</taxon>
        <taxon>Metazoa</taxon>
        <taxon>Spiralia</taxon>
        <taxon>Lophotrochozoa</taxon>
        <taxon>Platyhelminthes</taxon>
        <taxon>Monogenea</taxon>
        <taxon>Polyopisthocotylea</taxon>
        <taxon>Polystomatidea</taxon>
        <taxon>Polystomatidae</taxon>
        <taxon>Protopolystoma</taxon>
    </lineage>
</organism>
<evidence type="ECO:0000313" key="3">
    <source>
        <dbReference type="EMBL" id="VEL34798.1"/>
    </source>
</evidence>
<evidence type="ECO:0000256" key="1">
    <source>
        <dbReference type="SAM" id="MobiDB-lite"/>
    </source>
</evidence>
<proteinExistence type="predicted"/>
<gene>
    <name evidence="3" type="ORF">PXEA_LOCUS28238</name>
</gene>
<keyword evidence="2" id="KW-0732">Signal</keyword>
<evidence type="ECO:0000313" key="4">
    <source>
        <dbReference type="Proteomes" id="UP000784294"/>
    </source>
</evidence>
<protein>
    <recommendedName>
        <fullName evidence="5">Myosin tail domain-containing protein</fullName>
    </recommendedName>
</protein>
<evidence type="ECO:0000256" key="2">
    <source>
        <dbReference type="SAM" id="SignalP"/>
    </source>
</evidence>
<comment type="caution">
    <text evidence="3">The sequence shown here is derived from an EMBL/GenBank/DDBJ whole genome shotgun (WGS) entry which is preliminary data.</text>
</comment>
<sequence>MAWWRIKIVNRHILFLCKLVSLQRERDEAILAAEGDKQAALSCAEQERTALAERLSGLQQQLRTCETELERTRREAAARQQRDETAQAELGNELKDFRRQYEETC</sequence>
<reference evidence="3" key="1">
    <citation type="submission" date="2018-11" db="EMBL/GenBank/DDBJ databases">
        <authorList>
            <consortium name="Pathogen Informatics"/>
        </authorList>
    </citation>
    <scope>NUCLEOTIDE SEQUENCE</scope>
</reference>
<feature type="region of interest" description="Disordered" evidence="1">
    <location>
        <begin position="75"/>
        <end position="95"/>
    </location>
</feature>
<dbReference type="AlphaFoldDB" id="A0A448XEH5"/>
<name>A0A448XEH5_9PLAT</name>
<feature type="compositionally biased region" description="Basic and acidic residues" evidence="1">
    <location>
        <begin position="75"/>
        <end position="85"/>
    </location>
</feature>
<keyword evidence="4" id="KW-1185">Reference proteome</keyword>
<dbReference type="Proteomes" id="UP000784294">
    <property type="component" value="Unassembled WGS sequence"/>
</dbReference>